<dbReference type="OrthoDB" id="7696562at2759"/>
<dbReference type="Proteomes" id="UP000242457">
    <property type="component" value="Unassembled WGS sequence"/>
</dbReference>
<reference evidence="2 3" key="1">
    <citation type="submission" date="2014-07" db="EMBL/GenBank/DDBJ databases">
        <title>Genomic and transcriptomic analysis on Apis cerana provide comprehensive insights into honey bee biology.</title>
        <authorList>
            <person name="Diao Q."/>
            <person name="Sun L."/>
            <person name="Zheng H."/>
            <person name="Zheng H."/>
            <person name="Xu S."/>
            <person name="Wang S."/>
            <person name="Zeng Z."/>
            <person name="Hu F."/>
            <person name="Su S."/>
            <person name="Wu J."/>
        </authorList>
    </citation>
    <scope>NUCLEOTIDE SEQUENCE [LARGE SCALE GENOMIC DNA]</scope>
    <source>
        <tissue evidence="2">Pupae without intestine</tissue>
    </source>
</reference>
<evidence type="ECO:0000256" key="1">
    <source>
        <dbReference type="SAM" id="MobiDB-lite"/>
    </source>
</evidence>
<evidence type="ECO:0000313" key="2">
    <source>
        <dbReference type="EMBL" id="PBC34396.1"/>
    </source>
</evidence>
<organism evidence="2 3">
    <name type="scientific">Apis cerana cerana</name>
    <name type="common">Oriental honeybee</name>
    <dbReference type="NCBI Taxonomy" id="94128"/>
    <lineage>
        <taxon>Eukaryota</taxon>
        <taxon>Metazoa</taxon>
        <taxon>Ecdysozoa</taxon>
        <taxon>Arthropoda</taxon>
        <taxon>Hexapoda</taxon>
        <taxon>Insecta</taxon>
        <taxon>Pterygota</taxon>
        <taxon>Neoptera</taxon>
        <taxon>Endopterygota</taxon>
        <taxon>Hymenoptera</taxon>
        <taxon>Apocrita</taxon>
        <taxon>Aculeata</taxon>
        <taxon>Apoidea</taxon>
        <taxon>Anthophila</taxon>
        <taxon>Apidae</taxon>
        <taxon>Apis</taxon>
    </lineage>
</organism>
<protein>
    <submittedName>
        <fullName evidence="2">Uncharacterized protein</fullName>
    </submittedName>
</protein>
<evidence type="ECO:0000313" key="3">
    <source>
        <dbReference type="Proteomes" id="UP000242457"/>
    </source>
</evidence>
<name>A0A2A3ET57_APICC</name>
<feature type="compositionally biased region" description="Basic and acidic residues" evidence="1">
    <location>
        <begin position="592"/>
        <end position="601"/>
    </location>
</feature>
<feature type="region of interest" description="Disordered" evidence="1">
    <location>
        <begin position="573"/>
        <end position="621"/>
    </location>
</feature>
<gene>
    <name evidence="2" type="ORF">APICC_02856</name>
</gene>
<dbReference type="EMBL" id="KZ288192">
    <property type="protein sequence ID" value="PBC34396.1"/>
    <property type="molecule type" value="Genomic_DNA"/>
</dbReference>
<sequence>MSRHRRRANDFIDSLDSIRHSEIDSDSLCSISQDNSNEVETNNSLKHSFTENLSIFKSAPDLNKRIDFFQVEQLCNEMNDNKENDSPQCSMKNNNICNKLSNTIKKQSIDSNIKLKESNTINENSKRDTNYNINNNNKTNVKYQDKYVNNGTFEAILCSLDDQVNQIKDKKQIWKRLSNKFMHSPENFTEKLLTIIEESVINNDNDVNETSAIDLSRLTTEFRKMCKFIENESQPEWPESPVCTLSCLEQISINSTHNTPLHMKQNKNEKLCSPINRSSVTPISGIDIIKKRFFAKISKNNISGSIENLSSTSFEHLEAQCNQLFPKEKEHSKTLCKSLSMSSLLSMSEIYNKCEQQMASLNVSMGDITSEENILLNTPKSSNKYLCQSPSSIFTKKLEFNCSTLKELHNKSKDDQCNDISYSKKKSKKISEKPDFNKTISDKFKNSFEILDPDELEKTLLQDIAEKRKRCLNTARIISEINADPEAIEAQKTLRISPDNELNSLNDETKFLQTLVSCKDYQTYLEKHKPLLKILQNSNSNANENSFRKTKKSDIKFEENTVLQKKILGVLSPNIKSCNPDRSSQSKKQREKNKEKIENKKPKLFVTPGETPPNKNNRKKKVYFPNMQSPVKHIVKSPHAEGLYRLNYNTIISPVGMYIRGTDTQLIKNIHAKTDHLLLTPVKKNVEVLNKNKIESKQNISSKGIHKTERITPLKINLSPKVNTNKQETTKTLENFSTPENQFVLPRVSYKLPLQIKTITGNKSCKQGTRVKKLLESAQSKIVIRHQGRINSAQKEKNTTDIGMYEINYEPEDESIHIEQTANKTNFINKWKN</sequence>
<accession>A0A2A3ET57</accession>
<dbReference type="AlphaFoldDB" id="A0A2A3ET57"/>
<keyword evidence="3" id="KW-1185">Reference proteome</keyword>
<proteinExistence type="predicted"/>